<keyword evidence="3" id="KW-1185">Reference proteome</keyword>
<evidence type="ECO:0000313" key="2">
    <source>
        <dbReference type="EMBL" id="MFD1428449.1"/>
    </source>
</evidence>
<keyword evidence="1" id="KW-0472">Membrane</keyword>
<dbReference type="Proteomes" id="UP001597282">
    <property type="component" value="Unassembled WGS sequence"/>
</dbReference>
<keyword evidence="1" id="KW-0812">Transmembrane</keyword>
<proteinExistence type="predicted"/>
<gene>
    <name evidence="2" type="ORF">ACFQ4Y_16235</name>
</gene>
<organism evidence="2 3">
    <name type="scientific">Kroppenstedtia sanguinis</name>
    <dbReference type="NCBI Taxonomy" id="1380684"/>
    <lineage>
        <taxon>Bacteria</taxon>
        <taxon>Bacillati</taxon>
        <taxon>Bacillota</taxon>
        <taxon>Bacilli</taxon>
        <taxon>Bacillales</taxon>
        <taxon>Thermoactinomycetaceae</taxon>
        <taxon>Kroppenstedtia</taxon>
    </lineage>
</organism>
<evidence type="ECO:0000256" key="1">
    <source>
        <dbReference type="SAM" id="Phobius"/>
    </source>
</evidence>
<accession>A0ABW4CEB8</accession>
<sequence>MKKWSKTILITIIPTILIVTALWAFSQPAPLPEQMVATDSSNPGAG</sequence>
<reference evidence="3" key="1">
    <citation type="journal article" date="2019" name="Int. J. Syst. Evol. Microbiol.">
        <title>The Global Catalogue of Microorganisms (GCM) 10K type strain sequencing project: providing services to taxonomists for standard genome sequencing and annotation.</title>
        <authorList>
            <consortium name="The Broad Institute Genomics Platform"/>
            <consortium name="The Broad Institute Genome Sequencing Center for Infectious Disease"/>
            <person name="Wu L."/>
            <person name="Ma J."/>
        </authorList>
    </citation>
    <scope>NUCLEOTIDE SEQUENCE [LARGE SCALE GENOMIC DNA]</scope>
    <source>
        <strain evidence="3">S1</strain>
    </source>
</reference>
<protein>
    <submittedName>
        <fullName evidence="2">Uncharacterized protein</fullName>
    </submittedName>
</protein>
<dbReference type="RefSeq" id="WP_380167362.1">
    <property type="nucleotide sequence ID" value="NZ_JBHTNU010000024.1"/>
</dbReference>
<keyword evidence="1" id="KW-1133">Transmembrane helix</keyword>
<dbReference type="EMBL" id="JBHTNU010000024">
    <property type="protein sequence ID" value="MFD1428449.1"/>
    <property type="molecule type" value="Genomic_DNA"/>
</dbReference>
<evidence type="ECO:0000313" key="3">
    <source>
        <dbReference type="Proteomes" id="UP001597282"/>
    </source>
</evidence>
<comment type="caution">
    <text evidence="2">The sequence shown here is derived from an EMBL/GenBank/DDBJ whole genome shotgun (WGS) entry which is preliminary data.</text>
</comment>
<name>A0ABW4CEB8_9BACL</name>
<feature type="transmembrane region" description="Helical" evidence="1">
    <location>
        <begin position="7"/>
        <end position="25"/>
    </location>
</feature>